<keyword evidence="6" id="KW-0342">GTP-binding</keyword>
<dbReference type="GeneTree" id="ENSGT00940000158285"/>
<dbReference type="Proteomes" id="UP000314986">
    <property type="component" value="Unassembled WGS sequence"/>
</dbReference>
<dbReference type="InterPro" id="IPR042463">
    <property type="entry name" value="HNOB_dom_associated_sf"/>
</dbReference>
<evidence type="ECO:0000259" key="12">
    <source>
        <dbReference type="PROSITE" id="PS50125"/>
    </source>
</evidence>
<dbReference type="Pfam" id="PF07701">
    <property type="entry name" value="HNOBA"/>
    <property type="match status" value="1"/>
</dbReference>
<accession>A0A4W3IQK8</accession>
<reference evidence="14" key="3">
    <citation type="journal article" date="2014" name="Nature">
        <title>Elephant shark genome provides unique insights into gnathostome evolution.</title>
        <authorList>
            <consortium name="International Elephant Shark Genome Sequencing Consortium"/>
            <person name="Venkatesh B."/>
            <person name="Lee A.P."/>
            <person name="Ravi V."/>
            <person name="Maurya A.K."/>
            <person name="Lian M.M."/>
            <person name="Swann J.B."/>
            <person name="Ohta Y."/>
            <person name="Flajnik M.F."/>
            <person name="Sutoh Y."/>
            <person name="Kasahara M."/>
            <person name="Hoon S."/>
            <person name="Gangu V."/>
            <person name="Roy S.W."/>
            <person name="Irimia M."/>
            <person name="Korzh V."/>
            <person name="Kondrychyn I."/>
            <person name="Lim Z.W."/>
            <person name="Tay B.H."/>
            <person name="Tohari S."/>
            <person name="Kong K.W."/>
            <person name="Ho S."/>
            <person name="Lorente-Galdos B."/>
            <person name="Quilez J."/>
            <person name="Marques-Bonet T."/>
            <person name="Raney B.J."/>
            <person name="Ingham P.W."/>
            <person name="Tay A."/>
            <person name="Hillier L.W."/>
            <person name="Minx P."/>
            <person name="Boehm T."/>
            <person name="Wilson R.K."/>
            <person name="Brenner S."/>
            <person name="Warren W.C."/>
        </authorList>
    </citation>
    <scope>NUCLEOTIDE SEQUENCE [LARGE SCALE GENOMIC DNA]</scope>
</reference>
<dbReference type="GO" id="GO:0008074">
    <property type="term" value="C:guanylate cyclase complex, soluble"/>
    <property type="evidence" value="ECO:0007669"/>
    <property type="project" value="TreeGrafter"/>
</dbReference>
<dbReference type="AlphaFoldDB" id="A0A4W3IQK8"/>
<evidence type="ECO:0000256" key="1">
    <source>
        <dbReference type="ARBA" id="ARBA00001436"/>
    </source>
</evidence>
<keyword evidence="14" id="KW-1185">Reference proteome</keyword>
<dbReference type="FunFam" id="3.30.70.1230:FF:000007">
    <property type="entry name" value="Guanylate cyclase soluble subunit alpha-3"/>
    <property type="match status" value="1"/>
</dbReference>
<dbReference type="OMA" id="VPGTCYF"/>
<dbReference type="PROSITE" id="PS50125">
    <property type="entry name" value="GUANYLATE_CYCLASE_2"/>
    <property type="match status" value="1"/>
</dbReference>
<dbReference type="EC" id="4.6.1.2" evidence="3"/>
<organism evidence="13 14">
    <name type="scientific">Callorhinchus milii</name>
    <name type="common">Ghost shark</name>
    <dbReference type="NCBI Taxonomy" id="7868"/>
    <lineage>
        <taxon>Eukaryota</taxon>
        <taxon>Metazoa</taxon>
        <taxon>Chordata</taxon>
        <taxon>Craniata</taxon>
        <taxon>Vertebrata</taxon>
        <taxon>Chondrichthyes</taxon>
        <taxon>Holocephali</taxon>
        <taxon>Chimaeriformes</taxon>
        <taxon>Callorhinchidae</taxon>
        <taxon>Callorhinchus</taxon>
    </lineage>
</organism>
<name>A0A4W3IQK8_CALMI</name>
<dbReference type="Ensembl" id="ENSCMIT00000023341.1">
    <property type="protein sequence ID" value="ENSCMIP00000022945.1"/>
    <property type="gene ID" value="ENSCMIG00000010302.1"/>
</dbReference>
<dbReference type="GO" id="GO:0070482">
    <property type="term" value="P:response to oxygen levels"/>
    <property type="evidence" value="ECO:0007669"/>
    <property type="project" value="TreeGrafter"/>
</dbReference>
<dbReference type="GO" id="GO:0005525">
    <property type="term" value="F:GTP binding"/>
    <property type="evidence" value="ECO:0007669"/>
    <property type="project" value="UniProtKB-KW"/>
</dbReference>
<evidence type="ECO:0000256" key="5">
    <source>
        <dbReference type="ARBA" id="ARBA00022741"/>
    </source>
</evidence>
<dbReference type="Gene3D" id="3.30.450.260">
    <property type="entry name" value="Haem NO binding associated domain"/>
    <property type="match status" value="1"/>
</dbReference>
<evidence type="ECO:0000256" key="2">
    <source>
        <dbReference type="ARBA" id="ARBA00004496"/>
    </source>
</evidence>
<protein>
    <recommendedName>
        <fullName evidence="9">Guanylate cyclase soluble subunit alpha-1</fullName>
        <ecNumber evidence="3">4.6.1.2</ecNumber>
    </recommendedName>
    <alternativeName>
        <fullName evidence="10">Soluble guanylate cyclase large subunit</fullName>
    </alternativeName>
</protein>
<keyword evidence="4" id="KW-0963">Cytoplasm</keyword>
<dbReference type="FunFam" id="3.30.450.260:FF:000002">
    <property type="entry name" value="guanylate cyclase soluble subunit alpha-2"/>
    <property type="match status" value="1"/>
</dbReference>
<keyword evidence="8" id="KW-0141">cGMP biosynthesis</keyword>
<dbReference type="SMART" id="SM00044">
    <property type="entry name" value="CYCc"/>
    <property type="match status" value="1"/>
</dbReference>
<evidence type="ECO:0000313" key="14">
    <source>
        <dbReference type="Proteomes" id="UP000314986"/>
    </source>
</evidence>
<reference evidence="13" key="5">
    <citation type="submission" date="2025-09" db="UniProtKB">
        <authorList>
            <consortium name="Ensembl"/>
        </authorList>
    </citation>
    <scope>IDENTIFICATION</scope>
</reference>
<sequence>MYIVSQTKVKTNSLPQLRNTSTVANVPVSTFCKTFPFHFLFDRAMWLMQIGDGMRRLLNKRDFLKRPNFNEHFQIITPPICGSFSGIRSMLNTQFIIRIRQDHTVMDIKGQMIYVPESKSILFLGSPYVDKLEEFTGRGLYLSDIPIHNALRDVILVGEQTKAQDGLKKRLGKLKGALEKVHQALEEEKKKTVDLLFTIFPGKVAQQLWQGQSVQAKKFENVTMLFSDIVGFTAVCGRCSPMQVVTMLNELYTMFDYHCGELDIYKVETIGDAYCVAGGLHKESKTHAVQIALMALKMMEMSDKVTTPDGEPIKLRIGLHSGSILAGVVGVKMPRYCLFGNNVTLANKFESTSFPRRINVSPTTYALLKDDSGFKFTPRSIEDLPPNFPDEIPGICYFLDAHHPIDGTNFSTGLEDGHILFWWKGIFC</sequence>
<dbReference type="InterPro" id="IPR029787">
    <property type="entry name" value="Nucleotide_cyclase"/>
</dbReference>
<reference evidence="14" key="2">
    <citation type="journal article" date="2007" name="PLoS Biol.">
        <title>Survey sequencing and comparative analysis of the elephant shark (Callorhinchus milii) genome.</title>
        <authorList>
            <person name="Venkatesh B."/>
            <person name="Kirkness E.F."/>
            <person name="Loh Y.H."/>
            <person name="Halpern A.L."/>
            <person name="Lee A.P."/>
            <person name="Johnson J."/>
            <person name="Dandona N."/>
            <person name="Viswanathan L.D."/>
            <person name="Tay A."/>
            <person name="Venter J.C."/>
            <person name="Strausberg R.L."/>
            <person name="Brenner S."/>
        </authorList>
    </citation>
    <scope>NUCLEOTIDE SEQUENCE [LARGE SCALE GENOMIC DNA]</scope>
</reference>
<evidence type="ECO:0000256" key="4">
    <source>
        <dbReference type="ARBA" id="ARBA00022490"/>
    </source>
</evidence>
<evidence type="ECO:0000256" key="3">
    <source>
        <dbReference type="ARBA" id="ARBA00012202"/>
    </source>
</evidence>
<dbReference type="PANTHER" id="PTHR45655">
    <property type="entry name" value="GUANYLATE CYCLASE SOLUBLE SUBUNIT BETA-2"/>
    <property type="match status" value="1"/>
</dbReference>
<dbReference type="Gene3D" id="3.30.70.1230">
    <property type="entry name" value="Nucleotide cyclase"/>
    <property type="match status" value="1"/>
</dbReference>
<keyword evidence="5" id="KW-0547">Nucleotide-binding</keyword>
<evidence type="ECO:0000256" key="11">
    <source>
        <dbReference type="RuleBase" id="RU000405"/>
    </source>
</evidence>
<comment type="similarity">
    <text evidence="11">Belongs to the adenylyl cyclase class-4/guanylyl cyclase family.</text>
</comment>
<evidence type="ECO:0000256" key="6">
    <source>
        <dbReference type="ARBA" id="ARBA00023134"/>
    </source>
</evidence>
<dbReference type="Gene3D" id="6.10.250.780">
    <property type="match status" value="1"/>
</dbReference>
<proteinExistence type="inferred from homology"/>
<dbReference type="PANTHER" id="PTHR45655:SF4">
    <property type="entry name" value="GUANYLATE CYCLASE SOLUBLE SUBUNIT ALPHA-1"/>
    <property type="match status" value="1"/>
</dbReference>
<keyword evidence="7 11" id="KW-0456">Lyase</keyword>
<dbReference type="InterPro" id="IPR011645">
    <property type="entry name" value="HNOB_dom_associated"/>
</dbReference>
<dbReference type="GO" id="GO:0019934">
    <property type="term" value="P:cGMP-mediated signaling"/>
    <property type="evidence" value="ECO:0007669"/>
    <property type="project" value="TreeGrafter"/>
</dbReference>
<evidence type="ECO:0000256" key="10">
    <source>
        <dbReference type="ARBA" id="ARBA00042184"/>
    </source>
</evidence>
<evidence type="ECO:0000256" key="7">
    <source>
        <dbReference type="ARBA" id="ARBA00023239"/>
    </source>
</evidence>
<evidence type="ECO:0000256" key="9">
    <source>
        <dbReference type="ARBA" id="ARBA00040514"/>
    </source>
</evidence>
<reference evidence="14" key="1">
    <citation type="journal article" date="2006" name="Science">
        <title>Ancient noncoding elements conserved in the human genome.</title>
        <authorList>
            <person name="Venkatesh B."/>
            <person name="Kirkness E.F."/>
            <person name="Loh Y.H."/>
            <person name="Halpern A.L."/>
            <person name="Lee A.P."/>
            <person name="Johnson J."/>
            <person name="Dandona N."/>
            <person name="Viswanathan L.D."/>
            <person name="Tay A."/>
            <person name="Venter J.C."/>
            <person name="Strausberg R.L."/>
            <person name="Brenner S."/>
        </authorList>
    </citation>
    <scope>NUCLEOTIDE SEQUENCE [LARGE SCALE GENOMIC DNA]</scope>
</reference>
<reference evidence="13" key="4">
    <citation type="submission" date="2025-08" db="UniProtKB">
        <authorList>
            <consortium name="Ensembl"/>
        </authorList>
    </citation>
    <scope>IDENTIFICATION</scope>
</reference>
<dbReference type="STRING" id="7868.ENSCMIP00000022945"/>
<dbReference type="GO" id="GO:0004383">
    <property type="term" value="F:guanylate cyclase activity"/>
    <property type="evidence" value="ECO:0007669"/>
    <property type="project" value="UniProtKB-EC"/>
</dbReference>
<evidence type="ECO:0000256" key="8">
    <source>
        <dbReference type="ARBA" id="ARBA00023293"/>
    </source>
</evidence>
<dbReference type="InterPro" id="IPR018297">
    <property type="entry name" value="A/G_cyclase_CS"/>
</dbReference>
<feature type="domain" description="Guanylate cyclase" evidence="12">
    <location>
        <begin position="223"/>
        <end position="350"/>
    </location>
</feature>
<dbReference type="InParanoid" id="A0A4W3IQK8"/>
<dbReference type="SUPFAM" id="SSF55073">
    <property type="entry name" value="Nucleotide cyclase"/>
    <property type="match status" value="1"/>
</dbReference>
<dbReference type="PROSITE" id="PS00452">
    <property type="entry name" value="GUANYLATE_CYCLASE_1"/>
    <property type="match status" value="1"/>
</dbReference>
<dbReference type="Pfam" id="PF00211">
    <property type="entry name" value="Guanylate_cyc"/>
    <property type="match status" value="1"/>
</dbReference>
<comment type="subcellular location">
    <subcellularLocation>
        <location evidence="2">Cytoplasm</location>
    </subcellularLocation>
</comment>
<dbReference type="InterPro" id="IPR001054">
    <property type="entry name" value="A/G_cyclase"/>
</dbReference>
<dbReference type="CDD" id="cd07302">
    <property type="entry name" value="CHD"/>
    <property type="match status" value="1"/>
</dbReference>
<evidence type="ECO:0000313" key="13">
    <source>
        <dbReference type="Ensembl" id="ENSCMIP00000022945.1"/>
    </source>
</evidence>
<comment type="catalytic activity">
    <reaction evidence="1">
        <text>GTP = 3',5'-cyclic GMP + diphosphate</text>
        <dbReference type="Rhea" id="RHEA:13665"/>
        <dbReference type="ChEBI" id="CHEBI:33019"/>
        <dbReference type="ChEBI" id="CHEBI:37565"/>
        <dbReference type="ChEBI" id="CHEBI:57746"/>
        <dbReference type="EC" id="4.6.1.2"/>
    </reaction>
</comment>